<keyword evidence="4" id="KW-0175">Coiled coil</keyword>
<feature type="compositionally biased region" description="Acidic residues" evidence="5">
    <location>
        <begin position="73"/>
        <end position="83"/>
    </location>
</feature>
<keyword evidence="2" id="KW-0863">Zinc-finger</keyword>
<feature type="region of interest" description="Disordered" evidence="5">
    <location>
        <begin position="73"/>
        <end position="94"/>
    </location>
</feature>
<evidence type="ECO:0000259" key="6">
    <source>
        <dbReference type="SMART" id="SM00249"/>
    </source>
</evidence>
<dbReference type="SMART" id="SM00249">
    <property type="entry name" value="PHD"/>
    <property type="match status" value="1"/>
</dbReference>
<dbReference type="SUPFAM" id="SSF57903">
    <property type="entry name" value="FYVE/PHD zinc finger"/>
    <property type="match status" value="1"/>
</dbReference>
<evidence type="ECO:0000256" key="5">
    <source>
        <dbReference type="SAM" id="MobiDB-lite"/>
    </source>
</evidence>
<evidence type="ECO:0000313" key="8">
    <source>
        <dbReference type="Proteomes" id="UP000821853"/>
    </source>
</evidence>
<feature type="domain" description="Zinc finger PHD-type" evidence="6">
    <location>
        <begin position="14"/>
        <end position="68"/>
    </location>
</feature>
<dbReference type="CDD" id="cd15489">
    <property type="entry name" value="PHD_SF"/>
    <property type="match status" value="1"/>
</dbReference>
<dbReference type="AlphaFoldDB" id="A0A9J6F9N2"/>
<dbReference type="EMBL" id="JABSTR010000001">
    <property type="protein sequence ID" value="KAH9359459.1"/>
    <property type="molecule type" value="Genomic_DNA"/>
</dbReference>
<dbReference type="OrthoDB" id="7048166at2759"/>
<evidence type="ECO:0000256" key="1">
    <source>
        <dbReference type="ARBA" id="ARBA00022723"/>
    </source>
</evidence>
<dbReference type="Pfam" id="PF25298">
    <property type="entry name" value="Baculo_FP_2nd"/>
    <property type="match status" value="1"/>
</dbReference>
<keyword evidence="1" id="KW-0479">Metal-binding</keyword>
<keyword evidence="8" id="KW-1185">Reference proteome</keyword>
<dbReference type="OMA" id="TARSHVM"/>
<proteinExistence type="predicted"/>
<dbReference type="InterPro" id="IPR011011">
    <property type="entry name" value="Znf_FYVE_PHD"/>
</dbReference>
<name>A0A9J6F9N2_HAELO</name>
<dbReference type="InterPro" id="IPR001965">
    <property type="entry name" value="Znf_PHD"/>
</dbReference>
<evidence type="ECO:0000256" key="4">
    <source>
        <dbReference type="SAM" id="Coils"/>
    </source>
</evidence>
<accession>A0A9J6F9N2</accession>
<dbReference type="Gene3D" id="3.30.40.10">
    <property type="entry name" value="Zinc/RING finger domain, C3HC4 (zinc finger)"/>
    <property type="match status" value="1"/>
</dbReference>
<dbReference type="InterPro" id="IPR057251">
    <property type="entry name" value="FP_C"/>
</dbReference>
<dbReference type="VEuPathDB" id="VectorBase:HLOH_062922"/>
<protein>
    <recommendedName>
        <fullName evidence="6">Zinc finger PHD-type domain-containing protein</fullName>
    </recommendedName>
</protein>
<evidence type="ECO:0000256" key="2">
    <source>
        <dbReference type="ARBA" id="ARBA00022771"/>
    </source>
</evidence>
<dbReference type="GO" id="GO:0008270">
    <property type="term" value="F:zinc ion binding"/>
    <property type="evidence" value="ECO:0007669"/>
    <property type="project" value="UniProtKB-KW"/>
</dbReference>
<evidence type="ECO:0000256" key="3">
    <source>
        <dbReference type="ARBA" id="ARBA00022833"/>
    </source>
</evidence>
<sequence>MDCTVLPLNMPSEKCLSCSKGFENDAQHLVCSSCKKWFHVGKCSGVPKKKLKTMASTAVRGWKCERCTNEELEASSESEETDEENAKPAKDSGACDLSKQISEMSKMLATALSRLENLEKKVDRQCTTTEAIEKSMELLASKYDELLVKNAEHEKQIDSLNKESAELSRKLAEKDAEITQLKATVDNVEQYSRRKNVEIHGVAQLPEEDLYQVLVDLSRKLEIKAPEKQSVEAIHRLKAKQDKIPAIIVRFRDRDERDLWLSKKKTLRNEKIFINENLTTAQKQLFWQCRQVGKQKNYKFVWMTNGKMFARKIEGATGIRINTENDLAKLV</sequence>
<gene>
    <name evidence="7" type="ORF">HPB48_010476</name>
</gene>
<dbReference type="Proteomes" id="UP000821853">
    <property type="component" value="Chromosome 1"/>
</dbReference>
<dbReference type="InterPro" id="IPR013083">
    <property type="entry name" value="Znf_RING/FYVE/PHD"/>
</dbReference>
<reference evidence="7 8" key="1">
    <citation type="journal article" date="2020" name="Cell">
        <title>Large-Scale Comparative Analyses of Tick Genomes Elucidate Their Genetic Diversity and Vector Capacities.</title>
        <authorList>
            <consortium name="Tick Genome and Microbiome Consortium (TIGMIC)"/>
            <person name="Jia N."/>
            <person name="Wang J."/>
            <person name="Shi W."/>
            <person name="Du L."/>
            <person name="Sun Y."/>
            <person name="Zhan W."/>
            <person name="Jiang J.F."/>
            <person name="Wang Q."/>
            <person name="Zhang B."/>
            <person name="Ji P."/>
            <person name="Bell-Sakyi L."/>
            <person name="Cui X.M."/>
            <person name="Yuan T.T."/>
            <person name="Jiang B.G."/>
            <person name="Yang W.F."/>
            <person name="Lam T.T."/>
            <person name="Chang Q.C."/>
            <person name="Ding S.J."/>
            <person name="Wang X.J."/>
            <person name="Zhu J.G."/>
            <person name="Ruan X.D."/>
            <person name="Zhao L."/>
            <person name="Wei J.T."/>
            <person name="Ye R.Z."/>
            <person name="Que T.C."/>
            <person name="Du C.H."/>
            <person name="Zhou Y.H."/>
            <person name="Cheng J.X."/>
            <person name="Dai P.F."/>
            <person name="Guo W.B."/>
            <person name="Han X.H."/>
            <person name="Huang E.J."/>
            <person name="Li L.F."/>
            <person name="Wei W."/>
            <person name="Gao Y.C."/>
            <person name="Liu J.Z."/>
            <person name="Shao H.Z."/>
            <person name="Wang X."/>
            <person name="Wang C.C."/>
            <person name="Yang T.C."/>
            <person name="Huo Q.B."/>
            <person name="Li W."/>
            <person name="Chen H.Y."/>
            <person name="Chen S.E."/>
            <person name="Zhou L.G."/>
            <person name="Ni X.B."/>
            <person name="Tian J.H."/>
            <person name="Sheng Y."/>
            <person name="Liu T."/>
            <person name="Pan Y.S."/>
            <person name="Xia L.Y."/>
            <person name="Li J."/>
            <person name="Zhao F."/>
            <person name="Cao W.C."/>
        </authorList>
    </citation>
    <scope>NUCLEOTIDE SEQUENCE [LARGE SCALE GENOMIC DNA]</scope>
    <source>
        <strain evidence="7">HaeL-2018</strain>
    </source>
</reference>
<feature type="coiled-coil region" evidence="4">
    <location>
        <begin position="101"/>
        <end position="191"/>
    </location>
</feature>
<keyword evidence="3" id="KW-0862">Zinc</keyword>
<organism evidence="7 8">
    <name type="scientific">Haemaphysalis longicornis</name>
    <name type="common">Bush tick</name>
    <dbReference type="NCBI Taxonomy" id="44386"/>
    <lineage>
        <taxon>Eukaryota</taxon>
        <taxon>Metazoa</taxon>
        <taxon>Ecdysozoa</taxon>
        <taxon>Arthropoda</taxon>
        <taxon>Chelicerata</taxon>
        <taxon>Arachnida</taxon>
        <taxon>Acari</taxon>
        <taxon>Parasitiformes</taxon>
        <taxon>Ixodida</taxon>
        <taxon>Ixodoidea</taxon>
        <taxon>Ixodidae</taxon>
        <taxon>Haemaphysalinae</taxon>
        <taxon>Haemaphysalis</taxon>
    </lineage>
</organism>
<evidence type="ECO:0000313" key="7">
    <source>
        <dbReference type="EMBL" id="KAH9359459.1"/>
    </source>
</evidence>
<comment type="caution">
    <text evidence="7">The sequence shown here is derived from an EMBL/GenBank/DDBJ whole genome shotgun (WGS) entry which is preliminary data.</text>
</comment>